<dbReference type="PRINTS" id="PR01210">
    <property type="entry name" value="GGTRANSPTASE"/>
</dbReference>
<dbReference type="Gene3D" id="1.10.246.130">
    <property type="match status" value="1"/>
</dbReference>
<dbReference type="PANTHER" id="PTHR43881:SF1">
    <property type="entry name" value="GAMMA-GLUTAMYLTRANSPEPTIDASE (AFU_ORTHOLOGUE AFUA_4G13580)"/>
    <property type="match status" value="1"/>
</dbReference>
<evidence type="ECO:0000313" key="1">
    <source>
        <dbReference type="EMBL" id="MBI3127037.1"/>
    </source>
</evidence>
<dbReference type="PANTHER" id="PTHR43881">
    <property type="entry name" value="GAMMA-GLUTAMYLTRANSPEPTIDASE (AFU_ORTHOLOGUE AFUA_4G13580)"/>
    <property type="match status" value="1"/>
</dbReference>
<reference evidence="1" key="1">
    <citation type="submission" date="2020-07" db="EMBL/GenBank/DDBJ databases">
        <title>Huge and variable diversity of episymbiotic CPR bacteria and DPANN archaea in groundwater ecosystems.</title>
        <authorList>
            <person name="He C.Y."/>
            <person name="Keren R."/>
            <person name="Whittaker M."/>
            <person name="Farag I.F."/>
            <person name="Doudna J."/>
            <person name="Cate J.H.D."/>
            <person name="Banfield J.F."/>
        </authorList>
    </citation>
    <scope>NUCLEOTIDE SEQUENCE</scope>
    <source>
        <strain evidence="1">NC_groundwater_763_Ag_S-0.2um_68_21</strain>
    </source>
</reference>
<dbReference type="InterPro" id="IPR043138">
    <property type="entry name" value="GGT_lsub"/>
</dbReference>
<dbReference type="Pfam" id="PF01019">
    <property type="entry name" value="G_glu_transpept"/>
    <property type="match status" value="1"/>
</dbReference>
<dbReference type="SUPFAM" id="SSF56235">
    <property type="entry name" value="N-terminal nucleophile aminohydrolases (Ntn hydrolases)"/>
    <property type="match status" value="1"/>
</dbReference>
<dbReference type="AlphaFoldDB" id="A0A932HZJ1"/>
<dbReference type="Proteomes" id="UP000782312">
    <property type="component" value="Unassembled WGS sequence"/>
</dbReference>
<name>A0A932HZJ1_UNCTE</name>
<proteinExistence type="predicted"/>
<gene>
    <name evidence="1" type="ORF">HYZ11_05490</name>
</gene>
<organism evidence="1 2">
    <name type="scientific">Tectimicrobiota bacterium</name>
    <dbReference type="NCBI Taxonomy" id="2528274"/>
    <lineage>
        <taxon>Bacteria</taxon>
        <taxon>Pseudomonadati</taxon>
        <taxon>Nitrospinota/Tectimicrobiota group</taxon>
        <taxon>Candidatus Tectimicrobiota</taxon>
    </lineage>
</organism>
<sequence>MAFRHRLPDGREYICHRPQVAGRRAMVASGHHLATQAGLRVLDRGGNAVDAGVAAGLCMSVLLTDMISFLGVAPIILYLAKERRVVTISGLGRWPRAVSIQWFREKWGGEIPPGVARCLVPAAADAWLTALEKYGTMRFADVAADAIELAGRGFPMHHFMHEHIAGARENYHRFPENRPVYFPDGDLVPVGAPVLHRDLAGTYERMARAEAKASSRPAGVRAARDEIYKGETARRIVDFIQKNGGAMTLEDLAGFHVGEEPPVVSSYKGHEIHACGPWCQGLTLPQALNLLERVDLRALGHNRPASLHALFSAFDLTFADRHAFLGDPEFVEVPAEGLLSKGYAAERAKLMERAEAFGGMPPAGDPWAFQKGQKGNGRRAADFNLKETAGAGAFEQDTSFCTAVDAEGNAFAATPSDGSGDVPIFPGVGASVSGRGSQSWLDEAHPSSVQPWKRPRLTPAPALVLKDGEFYMTLGTPGGDVQPQAMAQVFLNIAEFGMAPQMAVEAPRGATFNFPNSFWPHEYKPGRAVVEQSIEREAGAELRERGYKLDTWPDFGWRPGSVCCILRDPKTGFLLGGADPRRESYAAGW</sequence>
<accession>A0A932HZJ1</accession>
<dbReference type="InterPro" id="IPR043137">
    <property type="entry name" value="GGT_ssub_C"/>
</dbReference>
<dbReference type="Gene3D" id="3.60.20.40">
    <property type="match status" value="1"/>
</dbReference>
<dbReference type="InterPro" id="IPR029055">
    <property type="entry name" value="Ntn_hydrolases_N"/>
</dbReference>
<dbReference type="EMBL" id="JACPUR010000014">
    <property type="protein sequence ID" value="MBI3127037.1"/>
    <property type="molecule type" value="Genomic_DNA"/>
</dbReference>
<dbReference type="InterPro" id="IPR052896">
    <property type="entry name" value="GGT-like_enzyme"/>
</dbReference>
<comment type="caution">
    <text evidence="1">The sequence shown here is derived from an EMBL/GenBank/DDBJ whole genome shotgun (WGS) entry which is preliminary data.</text>
</comment>
<evidence type="ECO:0000313" key="2">
    <source>
        <dbReference type="Proteomes" id="UP000782312"/>
    </source>
</evidence>
<protein>
    <submittedName>
        <fullName evidence="1">Gamma-glutamyltransferase</fullName>
    </submittedName>
</protein>